<dbReference type="EMBL" id="BAAALT010000078">
    <property type="protein sequence ID" value="GAA1805449.1"/>
    <property type="molecule type" value="Genomic_DNA"/>
</dbReference>
<feature type="domain" description="N-acetyltransferase" evidence="2">
    <location>
        <begin position="20"/>
        <end position="170"/>
    </location>
</feature>
<name>A0ABN2M0L7_9ACTN</name>
<evidence type="ECO:0000256" key="1">
    <source>
        <dbReference type="SAM" id="MobiDB-lite"/>
    </source>
</evidence>
<dbReference type="Pfam" id="PF00583">
    <property type="entry name" value="Acetyltransf_1"/>
    <property type="match status" value="1"/>
</dbReference>
<organism evidence="3 4">
    <name type="scientific">Luedemannella flava</name>
    <dbReference type="NCBI Taxonomy" id="349316"/>
    <lineage>
        <taxon>Bacteria</taxon>
        <taxon>Bacillati</taxon>
        <taxon>Actinomycetota</taxon>
        <taxon>Actinomycetes</taxon>
        <taxon>Micromonosporales</taxon>
        <taxon>Micromonosporaceae</taxon>
        <taxon>Luedemannella</taxon>
    </lineage>
</organism>
<dbReference type="SUPFAM" id="SSF55729">
    <property type="entry name" value="Acyl-CoA N-acyltransferases (Nat)"/>
    <property type="match status" value="1"/>
</dbReference>
<keyword evidence="4" id="KW-1185">Reference proteome</keyword>
<dbReference type="RefSeq" id="WP_344131161.1">
    <property type="nucleotide sequence ID" value="NZ_BAAALT010000078.1"/>
</dbReference>
<protein>
    <recommendedName>
        <fullName evidence="2">N-acetyltransferase domain-containing protein</fullName>
    </recommendedName>
</protein>
<comment type="caution">
    <text evidence="3">The sequence shown here is derived from an EMBL/GenBank/DDBJ whole genome shotgun (WGS) entry which is preliminary data.</text>
</comment>
<proteinExistence type="predicted"/>
<dbReference type="PROSITE" id="PS51186">
    <property type="entry name" value="GNAT"/>
    <property type="match status" value="1"/>
</dbReference>
<gene>
    <name evidence="3" type="ORF">GCM10009682_29090</name>
</gene>
<dbReference type="Proteomes" id="UP001500218">
    <property type="component" value="Unassembled WGS sequence"/>
</dbReference>
<accession>A0ABN2M0L7</accession>
<dbReference type="InterPro" id="IPR016181">
    <property type="entry name" value="Acyl_CoA_acyltransferase"/>
</dbReference>
<evidence type="ECO:0000313" key="3">
    <source>
        <dbReference type="EMBL" id="GAA1805449.1"/>
    </source>
</evidence>
<dbReference type="Gene3D" id="3.40.630.30">
    <property type="match status" value="1"/>
</dbReference>
<reference evidence="3 4" key="1">
    <citation type="journal article" date="2019" name="Int. J. Syst. Evol. Microbiol.">
        <title>The Global Catalogue of Microorganisms (GCM) 10K type strain sequencing project: providing services to taxonomists for standard genome sequencing and annotation.</title>
        <authorList>
            <consortium name="The Broad Institute Genomics Platform"/>
            <consortium name="The Broad Institute Genome Sequencing Center for Infectious Disease"/>
            <person name="Wu L."/>
            <person name="Ma J."/>
        </authorList>
    </citation>
    <scope>NUCLEOTIDE SEQUENCE [LARGE SCALE GENOMIC DNA]</scope>
    <source>
        <strain evidence="3 4">JCM 13250</strain>
    </source>
</reference>
<feature type="region of interest" description="Disordered" evidence="1">
    <location>
        <begin position="1"/>
        <end position="20"/>
    </location>
</feature>
<evidence type="ECO:0000313" key="4">
    <source>
        <dbReference type="Proteomes" id="UP001500218"/>
    </source>
</evidence>
<evidence type="ECO:0000259" key="2">
    <source>
        <dbReference type="PROSITE" id="PS51186"/>
    </source>
</evidence>
<dbReference type="InterPro" id="IPR000182">
    <property type="entry name" value="GNAT_dom"/>
</dbReference>
<sequence length="170" mass="18098">MLYRPTVTEEAEGSGMESQARARRATVADLPEVVRLVSVMFADLGTATDASWAARTGRVLAGRLWVDVGVLVVDAPTTGLAACAVGALHHGLPSPRRRTETTGYVEWVVTDPAWRRRGHALSVTAALVDWLVDEGAAVIDVHASVAAAPLYRRLGFTGDGPVALRRRTAS</sequence>
<dbReference type="CDD" id="cd04301">
    <property type="entry name" value="NAT_SF"/>
    <property type="match status" value="1"/>
</dbReference>